<dbReference type="Gene3D" id="3.40.630.120">
    <property type="match status" value="1"/>
</dbReference>
<proteinExistence type="predicted"/>
<dbReference type="InterPro" id="IPR041644">
    <property type="entry name" value="GNAT_C"/>
</dbReference>
<accession>A0A7Z0DAG2</accession>
<dbReference type="InterPro" id="IPR041273">
    <property type="entry name" value="NAT_N"/>
</dbReference>
<dbReference type="RefSeq" id="WP_179445723.1">
    <property type="nucleotide sequence ID" value="NZ_JACBZS010000001.1"/>
</dbReference>
<dbReference type="Proteomes" id="UP000527616">
    <property type="component" value="Unassembled WGS sequence"/>
</dbReference>
<keyword evidence="4" id="KW-1185">Reference proteome</keyword>
<feature type="domain" description="GNAT-like C-terminal" evidence="2">
    <location>
        <begin position="136"/>
        <end position="276"/>
    </location>
</feature>
<evidence type="ECO:0000313" key="3">
    <source>
        <dbReference type="EMBL" id="NYI71965.1"/>
    </source>
</evidence>
<sequence length="293" mass="32047">MDVSAELAKARDADRIARLGLAGEAAEVAALLDRAAEDADLLAEVADAARDLAGRVGEFRDHGTFDPCRGEEVAVLALLATVDAVRAEHRARGVPDDVSWATLADLGQQVAVHRATFGGFGLHTRDWLRVAWSGGLYWLGRLQFELLDRGGEWYLSVHIPETGPLGPDVVDASLARARAFFATHFDDHRPAGFHCASWLLDPRLTEVLAESSNMARFQRRWRLEPGGRAANGEAIFFVFRRRDGPDPATLPRDTSLQRAIADHIADGGHWYVRDGTIELDPGDDADQPAKGDR</sequence>
<dbReference type="Pfam" id="PF18082">
    <property type="entry name" value="NAT_N"/>
    <property type="match status" value="1"/>
</dbReference>
<dbReference type="AlphaFoldDB" id="A0A7Z0DAG2"/>
<comment type="caution">
    <text evidence="3">The sequence shown here is derived from an EMBL/GenBank/DDBJ whole genome shotgun (WGS) entry which is preliminary data.</text>
</comment>
<reference evidence="3 4" key="1">
    <citation type="submission" date="2020-07" db="EMBL/GenBank/DDBJ databases">
        <title>Sequencing the genomes of 1000 actinobacteria strains.</title>
        <authorList>
            <person name="Klenk H.-P."/>
        </authorList>
    </citation>
    <scope>NUCLEOTIDE SEQUENCE [LARGE SCALE GENOMIC DNA]</scope>
    <source>
        <strain evidence="3 4">DSM 103164</strain>
    </source>
</reference>
<protein>
    <recommendedName>
        <fullName evidence="5">GNAT-like C-terminal domain-containing protein</fullName>
    </recommendedName>
</protein>
<dbReference type="EMBL" id="JACBZS010000001">
    <property type="protein sequence ID" value="NYI71965.1"/>
    <property type="molecule type" value="Genomic_DNA"/>
</dbReference>
<evidence type="ECO:0000313" key="4">
    <source>
        <dbReference type="Proteomes" id="UP000527616"/>
    </source>
</evidence>
<name>A0A7Z0DAG2_9ACTN</name>
<dbReference type="Pfam" id="PF18164">
    <property type="entry name" value="GNAT_C"/>
    <property type="match status" value="1"/>
</dbReference>
<evidence type="ECO:0000259" key="1">
    <source>
        <dbReference type="Pfam" id="PF18082"/>
    </source>
</evidence>
<organism evidence="3 4">
    <name type="scientific">Naumannella cuiyingiana</name>
    <dbReference type="NCBI Taxonomy" id="1347891"/>
    <lineage>
        <taxon>Bacteria</taxon>
        <taxon>Bacillati</taxon>
        <taxon>Actinomycetota</taxon>
        <taxon>Actinomycetes</taxon>
        <taxon>Propionibacteriales</taxon>
        <taxon>Propionibacteriaceae</taxon>
        <taxon>Naumannella</taxon>
    </lineage>
</organism>
<evidence type="ECO:0008006" key="5">
    <source>
        <dbReference type="Google" id="ProtNLM"/>
    </source>
</evidence>
<gene>
    <name evidence="3" type="ORF">GGQ54_002525</name>
</gene>
<evidence type="ECO:0000259" key="2">
    <source>
        <dbReference type="Pfam" id="PF18164"/>
    </source>
</evidence>
<feature type="domain" description="N-acyltransferase N-terminal" evidence="1">
    <location>
        <begin position="15"/>
        <end position="134"/>
    </location>
</feature>